<dbReference type="SMART" id="SM00965">
    <property type="entry name" value="STN"/>
    <property type="match status" value="1"/>
</dbReference>
<dbReference type="CDD" id="cd01347">
    <property type="entry name" value="ligand_gated_channel"/>
    <property type="match status" value="1"/>
</dbReference>
<accession>A0A126T1Q1</accession>
<keyword evidence="7 15" id="KW-0732">Signal</keyword>
<sequence>MDCKPNTAPSKRPRRHLPLLAFALAASMDTMTADAAAASIDIPAQPLATTLDTLAKSTGTKLIYADSVVQGLKAQALKGSFTVQQALDKVLSQNGLQYEQVDEGVIAVKKAPPAPKPQAVKDDSIFELGAVTVSDQDDKPGKLTSRDISTSVDVMHGDKIQDQNVLTAFDLLHRMPGVQITQFGQGTTTGKFSFRGFNGEGRTNAVKLLIDGIPSNSNDGNMPFIDALFPLDIQSIEVVRGTNDPRYGLHNIAGNVNMNTTTGGNYVKGRVSYGSFDTHDIQSGLGYEKDGFSQNYQISYRATDGYRDRSASDKNSFSGKWFYEPSDKYKVGLIARWSEAGAQEPGYLTYAQQLASVTQATPHDPLDYSKRTVGQVSAHLDVNVSKTLFWSTKAYSNVFDDQRLVMFHPAFAQVKRDRDEVQYGAITSLTYHPVISWLDDFSLETGFDFQQQENKYRQYRLTNGIPRTPANNTNIRNDDHWSFLNYGGYIQAVIKPTKWLKLTPGYRADIIDGDFFSYRPNSTTPGAAPSFGAFPLNDYGTISQPKIGAVITPIEGYSLYGNWGRTFQVGLGQATFILNPNQRNIGPSLNDGWEVGVKLKPVAWAEGRIAYWMQDASNEISRNLASNDSTMIGPTKRQGVDVEVKVYPTDRFGVWAAYSLQEAKVTNPSRVVADTMEYVRDNQVVNTPNYLFSAGIDYQFTEQFRSSLWTTGQGNYFVDQANAAGKHGEYALLNLDLGYQITKEVDLQFQVKNLTDAQREYLWYDESYGAGQRYPFYSPGDGRAFYGAVNVKFDY</sequence>
<evidence type="ECO:0000313" key="18">
    <source>
        <dbReference type="Proteomes" id="UP000030512"/>
    </source>
</evidence>
<evidence type="ECO:0000256" key="5">
    <source>
        <dbReference type="ARBA" id="ARBA00022496"/>
    </source>
</evidence>
<keyword evidence="3 13" id="KW-0813">Transport</keyword>
<dbReference type="Gene3D" id="2.170.130.10">
    <property type="entry name" value="TonB-dependent receptor, plug domain"/>
    <property type="match status" value="1"/>
</dbReference>
<dbReference type="InterPro" id="IPR039426">
    <property type="entry name" value="TonB-dep_rcpt-like"/>
</dbReference>
<dbReference type="STRING" id="1538553.JT25_005820"/>
<dbReference type="PROSITE" id="PS52016">
    <property type="entry name" value="TONB_DEPENDENT_REC_3"/>
    <property type="match status" value="1"/>
</dbReference>
<organism evidence="17 18">
    <name type="scientific">Methylomonas denitrificans</name>
    <dbReference type="NCBI Taxonomy" id="1538553"/>
    <lineage>
        <taxon>Bacteria</taxon>
        <taxon>Pseudomonadati</taxon>
        <taxon>Pseudomonadota</taxon>
        <taxon>Gammaproteobacteria</taxon>
        <taxon>Methylococcales</taxon>
        <taxon>Methylococcaceae</taxon>
        <taxon>Methylomonas</taxon>
    </lineage>
</organism>
<dbReference type="Gene3D" id="2.40.170.20">
    <property type="entry name" value="TonB-dependent receptor, beta-barrel domain"/>
    <property type="match status" value="1"/>
</dbReference>
<evidence type="ECO:0000256" key="1">
    <source>
        <dbReference type="ARBA" id="ARBA00004571"/>
    </source>
</evidence>
<comment type="subcellular location">
    <subcellularLocation>
        <location evidence="1 13">Cell outer membrane</location>
        <topology evidence="1 13">Multi-pass membrane protein</topology>
    </subcellularLocation>
</comment>
<dbReference type="InterPro" id="IPR012910">
    <property type="entry name" value="Plug_dom"/>
</dbReference>
<evidence type="ECO:0000256" key="11">
    <source>
        <dbReference type="ARBA" id="ARBA00023170"/>
    </source>
</evidence>
<keyword evidence="5" id="KW-0410">Iron transport</keyword>
<dbReference type="SUPFAM" id="SSF56935">
    <property type="entry name" value="Porins"/>
    <property type="match status" value="1"/>
</dbReference>
<evidence type="ECO:0000256" key="4">
    <source>
        <dbReference type="ARBA" id="ARBA00022452"/>
    </source>
</evidence>
<feature type="domain" description="Secretin/TonB short N-terminal" evidence="16">
    <location>
        <begin position="60"/>
        <end position="111"/>
    </location>
</feature>
<keyword evidence="6 13" id="KW-0812">Transmembrane</keyword>
<evidence type="ECO:0000256" key="6">
    <source>
        <dbReference type="ARBA" id="ARBA00022692"/>
    </source>
</evidence>
<feature type="chain" id="PRO_5007274502" evidence="15">
    <location>
        <begin position="36"/>
        <end position="795"/>
    </location>
</feature>
<keyword evidence="8" id="KW-0408">Iron</keyword>
<keyword evidence="4 13" id="KW-1134">Transmembrane beta strand</keyword>
<evidence type="ECO:0000256" key="14">
    <source>
        <dbReference type="RuleBase" id="RU003357"/>
    </source>
</evidence>
<comment type="similarity">
    <text evidence="2">Belongs to the TonB-dependent receptor family. Hemoglobin/haptoglobin binding protein subfamily.</text>
</comment>
<proteinExistence type="inferred from homology"/>
<dbReference type="InterPro" id="IPR037066">
    <property type="entry name" value="Plug_dom_sf"/>
</dbReference>
<dbReference type="Gene3D" id="3.55.50.30">
    <property type="match status" value="1"/>
</dbReference>
<dbReference type="Pfam" id="PF00593">
    <property type="entry name" value="TonB_dep_Rec_b-barrel"/>
    <property type="match status" value="1"/>
</dbReference>
<evidence type="ECO:0000259" key="16">
    <source>
        <dbReference type="SMART" id="SM00965"/>
    </source>
</evidence>
<dbReference type="AlphaFoldDB" id="A0A126T1Q1"/>
<keyword evidence="18" id="KW-1185">Reference proteome</keyword>
<gene>
    <name evidence="17" type="ORF">JT25_005820</name>
</gene>
<evidence type="ECO:0000256" key="10">
    <source>
        <dbReference type="ARBA" id="ARBA00023136"/>
    </source>
</evidence>
<dbReference type="GO" id="GO:0009279">
    <property type="term" value="C:cell outer membrane"/>
    <property type="evidence" value="ECO:0007669"/>
    <property type="project" value="UniProtKB-SubCell"/>
</dbReference>
<dbReference type="PANTHER" id="PTHR30069:SF29">
    <property type="entry name" value="HEMOGLOBIN AND HEMOGLOBIN-HAPTOGLOBIN-BINDING PROTEIN 1-RELATED"/>
    <property type="match status" value="1"/>
</dbReference>
<reference evidence="17 18" key="1">
    <citation type="journal article" date="2015" name="Environ. Microbiol.">
        <title>Methane oxidation coupled to nitrate reduction under hypoxia by the Gammaproteobacterium Methylomonas denitrificans, sp. nov. type strain FJG1.</title>
        <authorList>
            <person name="Kits K.D."/>
            <person name="Klotz M.G."/>
            <person name="Stein L.Y."/>
        </authorList>
    </citation>
    <scope>NUCLEOTIDE SEQUENCE [LARGE SCALE GENOMIC DNA]</scope>
    <source>
        <strain evidence="17 18">FJG1</strain>
    </source>
</reference>
<evidence type="ECO:0000256" key="7">
    <source>
        <dbReference type="ARBA" id="ARBA00022729"/>
    </source>
</evidence>
<evidence type="ECO:0000256" key="13">
    <source>
        <dbReference type="PROSITE-ProRule" id="PRU01360"/>
    </source>
</evidence>
<dbReference type="Pfam" id="PF07660">
    <property type="entry name" value="STN"/>
    <property type="match status" value="1"/>
</dbReference>
<name>A0A126T1Q1_9GAMM</name>
<dbReference type="Proteomes" id="UP000030512">
    <property type="component" value="Chromosome"/>
</dbReference>
<evidence type="ECO:0000313" key="17">
    <source>
        <dbReference type="EMBL" id="AMK76012.1"/>
    </source>
</evidence>
<evidence type="ECO:0000256" key="3">
    <source>
        <dbReference type="ARBA" id="ARBA00022448"/>
    </source>
</evidence>
<evidence type="ECO:0000256" key="8">
    <source>
        <dbReference type="ARBA" id="ARBA00023004"/>
    </source>
</evidence>
<dbReference type="RefSeq" id="WP_062327925.1">
    <property type="nucleotide sequence ID" value="NZ_CP014476.1"/>
</dbReference>
<dbReference type="OrthoDB" id="7176844at2"/>
<dbReference type="KEGG" id="mdn:JT25_005820"/>
<keyword evidence="5" id="KW-0406">Ion transport</keyword>
<dbReference type="InterPro" id="IPR011662">
    <property type="entry name" value="Secretin/TonB_short_N"/>
</dbReference>
<dbReference type="InterPro" id="IPR036942">
    <property type="entry name" value="Beta-barrel_TonB_sf"/>
</dbReference>
<dbReference type="GO" id="GO:0015344">
    <property type="term" value="F:siderophore uptake transmembrane transporter activity"/>
    <property type="evidence" value="ECO:0007669"/>
    <property type="project" value="TreeGrafter"/>
</dbReference>
<keyword evidence="9 14" id="KW-0798">TonB box</keyword>
<dbReference type="EMBL" id="CP014476">
    <property type="protein sequence ID" value="AMK76012.1"/>
    <property type="molecule type" value="Genomic_DNA"/>
</dbReference>
<dbReference type="Pfam" id="PF07715">
    <property type="entry name" value="Plug"/>
    <property type="match status" value="1"/>
</dbReference>
<protein>
    <submittedName>
        <fullName evidence="17">TonB-dependent receptor</fullName>
    </submittedName>
</protein>
<keyword evidence="10 13" id="KW-0472">Membrane</keyword>
<evidence type="ECO:0000256" key="2">
    <source>
        <dbReference type="ARBA" id="ARBA00008143"/>
    </source>
</evidence>
<dbReference type="InterPro" id="IPR000531">
    <property type="entry name" value="Beta-barrel_TonB"/>
</dbReference>
<evidence type="ECO:0000256" key="15">
    <source>
        <dbReference type="SAM" id="SignalP"/>
    </source>
</evidence>
<evidence type="ECO:0000256" key="12">
    <source>
        <dbReference type="ARBA" id="ARBA00023237"/>
    </source>
</evidence>
<keyword evidence="12 13" id="KW-0998">Cell outer membrane</keyword>
<dbReference type="GO" id="GO:0044718">
    <property type="term" value="P:siderophore transmembrane transport"/>
    <property type="evidence" value="ECO:0007669"/>
    <property type="project" value="TreeGrafter"/>
</dbReference>
<feature type="signal peptide" evidence="15">
    <location>
        <begin position="1"/>
        <end position="35"/>
    </location>
</feature>
<dbReference type="PANTHER" id="PTHR30069">
    <property type="entry name" value="TONB-DEPENDENT OUTER MEMBRANE RECEPTOR"/>
    <property type="match status" value="1"/>
</dbReference>
<evidence type="ECO:0000256" key="9">
    <source>
        <dbReference type="ARBA" id="ARBA00023077"/>
    </source>
</evidence>
<keyword evidence="11 17" id="KW-0675">Receptor</keyword>